<evidence type="ECO:0000313" key="1">
    <source>
        <dbReference type="EMBL" id="MED6106696.1"/>
    </source>
</evidence>
<keyword evidence="2" id="KW-1185">Reference proteome</keyword>
<proteinExistence type="predicted"/>
<organism evidence="1 2">
    <name type="scientific">Stylosanthes scabra</name>
    <dbReference type="NCBI Taxonomy" id="79078"/>
    <lineage>
        <taxon>Eukaryota</taxon>
        <taxon>Viridiplantae</taxon>
        <taxon>Streptophyta</taxon>
        <taxon>Embryophyta</taxon>
        <taxon>Tracheophyta</taxon>
        <taxon>Spermatophyta</taxon>
        <taxon>Magnoliopsida</taxon>
        <taxon>eudicotyledons</taxon>
        <taxon>Gunneridae</taxon>
        <taxon>Pentapetalae</taxon>
        <taxon>rosids</taxon>
        <taxon>fabids</taxon>
        <taxon>Fabales</taxon>
        <taxon>Fabaceae</taxon>
        <taxon>Papilionoideae</taxon>
        <taxon>50 kb inversion clade</taxon>
        <taxon>dalbergioids sensu lato</taxon>
        <taxon>Dalbergieae</taxon>
        <taxon>Pterocarpus clade</taxon>
        <taxon>Stylosanthes</taxon>
    </lineage>
</organism>
<name>A0ABU6Q4C6_9FABA</name>
<dbReference type="EMBL" id="JASCZI010000014">
    <property type="protein sequence ID" value="MED6106696.1"/>
    <property type="molecule type" value="Genomic_DNA"/>
</dbReference>
<protein>
    <submittedName>
        <fullName evidence="1">Uncharacterized protein</fullName>
    </submittedName>
</protein>
<comment type="caution">
    <text evidence="1">The sequence shown here is derived from an EMBL/GenBank/DDBJ whole genome shotgun (WGS) entry which is preliminary data.</text>
</comment>
<evidence type="ECO:0000313" key="2">
    <source>
        <dbReference type="Proteomes" id="UP001341840"/>
    </source>
</evidence>
<gene>
    <name evidence="1" type="ORF">PIB30_006640</name>
</gene>
<reference evidence="1 2" key="1">
    <citation type="journal article" date="2023" name="Plants (Basel)">
        <title>Bridging the Gap: Combining Genomics and Transcriptomics Approaches to Understand Stylosanthes scabra, an Orphan Legume from the Brazilian Caatinga.</title>
        <authorList>
            <person name="Ferreira-Neto J.R.C."/>
            <person name="da Silva M.D."/>
            <person name="Binneck E."/>
            <person name="de Melo N.F."/>
            <person name="da Silva R.H."/>
            <person name="de Melo A.L.T.M."/>
            <person name="Pandolfi V."/>
            <person name="Bustamante F.O."/>
            <person name="Brasileiro-Vidal A.C."/>
            <person name="Benko-Iseppon A.M."/>
        </authorList>
    </citation>
    <scope>NUCLEOTIDE SEQUENCE [LARGE SCALE GENOMIC DNA]</scope>
    <source>
        <tissue evidence="1">Leaves</tissue>
    </source>
</reference>
<sequence>MHSSETSVRAFPTITTTDTLMPINTPWVHRFSNWIHSNSPRLDWIGLIWFRIHPGTLALLPGNVLTSP</sequence>
<dbReference type="Proteomes" id="UP001341840">
    <property type="component" value="Unassembled WGS sequence"/>
</dbReference>
<accession>A0ABU6Q4C6</accession>